<dbReference type="InterPro" id="IPR050224">
    <property type="entry name" value="TALE_homeobox"/>
</dbReference>
<dbReference type="GO" id="GO:0005634">
    <property type="term" value="C:nucleus"/>
    <property type="evidence" value="ECO:0007669"/>
    <property type="project" value="UniProtKB-SubCell"/>
</dbReference>
<evidence type="ECO:0000256" key="5">
    <source>
        <dbReference type="ARBA" id="ARBA00023242"/>
    </source>
</evidence>
<dbReference type="PROSITE" id="PS50071">
    <property type="entry name" value="HOMEOBOX_2"/>
    <property type="match status" value="1"/>
</dbReference>
<keyword evidence="3 6" id="KW-0238">DNA-binding</keyword>
<keyword evidence="10" id="KW-1185">Reference proteome</keyword>
<comment type="similarity">
    <text evidence="2">Belongs to the TALE/PBX homeobox family.</text>
</comment>
<dbReference type="PROSITE" id="PS51978">
    <property type="entry name" value="PBC"/>
    <property type="match status" value="1"/>
</dbReference>
<name>A0AAD5WHL7_PARTN</name>
<dbReference type="SUPFAM" id="SSF46689">
    <property type="entry name" value="Homeodomain-like"/>
    <property type="match status" value="1"/>
</dbReference>
<proteinExistence type="inferred from homology"/>
<dbReference type="EMBL" id="JAHQIW010006688">
    <property type="protein sequence ID" value="KAJ1369848.1"/>
    <property type="molecule type" value="Genomic_DNA"/>
</dbReference>
<dbReference type="Pfam" id="PF05920">
    <property type="entry name" value="Homeobox_KN"/>
    <property type="match status" value="1"/>
</dbReference>
<evidence type="ECO:0000256" key="2">
    <source>
        <dbReference type="ARBA" id="ARBA00007601"/>
    </source>
</evidence>
<evidence type="ECO:0000256" key="1">
    <source>
        <dbReference type="ARBA" id="ARBA00004123"/>
    </source>
</evidence>
<keyword evidence="5 6" id="KW-0539">Nucleus</keyword>
<keyword evidence="4 6" id="KW-0371">Homeobox</keyword>
<sequence length="228" mass="26665">MEALLGRLRDAMNVSPTEAQSVYYEIANSKFRQALMEVFLERKEFIRAQLDPTLCEAQLPSHQINQMLRLLDNPVLPISPDEERDEETEKLERVYVKKMGELRNLLHSNLFELRQQGCEDIKADFCRILKSQQMLRPIDHQDVSRALESIRRKQELTEIETKQTIANSVMLVQTKMAEATKRRRNFSKEAIAILQEYYEGHLAHPYPSEKEKIKLAEKCHISVQQGRL</sequence>
<comment type="caution">
    <text evidence="9">The sequence shown here is derived from an EMBL/GenBank/DDBJ whole genome shotgun (WGS) entry which is preliminary data.</text>
</comment>
<evidence type="ECO:0000313" key="10">
    <source>
        <dbReference type="Proteomes" id="UP001196413"/>
    </source>
</evidence>
<gene>
    <name evidence="9" type="ORF">KIN20_031427</name>
</gene>
<feature type="domain" description="Homeobox" evidence="7">
    <location>
        <begin position="177"/>
        <end position="228"/>
    </location>
</feature>
<dbReference type="AlphaFoldDB" id="A0AAD5WHL7"/>
<comment type="subcellular location">
    <subcellularLocation>
        <location evidence="1 6">Nucleus</location>
    </subcellularLocation>
</comment>
<evidence type="ECO:0000256" key="4">
    <source>
        <dbReference type="ARBA" id="ARBA00023155"/>
    </source>
</evidence>
<accession>A0AAD5WHL7</accession>
<dbReference type="InterPro" id="IPR009057">
    <property type="entry name" value="Homeodomain-like_sf"/>
</dbReference>
<evidence type="ECO:0000259" key="8">
    <source>
        <dbReference type="PROSITE" id="PS51978"/>
    </source>
</evidence>
<protein>
    <submittedName>
        <fullName evidence="9">Uncharacterized protein</fullName>
    </submittedName>
</protein>
<evidence type="ECO:0000259" key="7">
    <source>
        <dbReference type="PROSITE" id="PS50071"/>
    </source>
</evidence>
<dbReference type="GO" id="GO:0003700">
    <property type="term" value="F:DNA-binding transcription factor activity"/>
    <property type="evidence" value="ECO:0007669"/>
    <property type="project" value="InterPro"/>
</dbReference>
<dbReference type="Proteomes" id="UP001196413">
    <property type="component" value="Unassembled WGS sequence"/>
</dbReference>
<dbReference type="InterPro" id="IPR001356">
    <property type="entry name" value="HD"/>
</dbReference>
<feature type="domain" description="PBC" evidence="8">
    <location>
        <begin position="1"/>
        <end position="178"/>
    </location>
</feature>
<dbReference type="Gene3D" id="1.10.10.60">
    <property type="entry name" value="Homeodomain-like"/>
    <property type="match status" value="1"/>
</dbReference>
<dbReference type="Pfam" id="PF03792">
    <property type="entry name" value="PBC"/>
    <property type="match status" value="1"/>
</dbReference>
<dbReference type="InterPro" id="IPR008422">
    <property type="entry name" value="KN_HD"/>
</dbReference>
<organism evidence="9 10">
    <name type="scientific">Parelaphostrongylus tenuis</name>
    <name type="common">Meningeal worm</name>
    <dbReference type="NCBI Taxonomy" id="148309"/>
    <lineage>
        <taxon>Eukaryota</taxon>
        <taxon>Metazoa</taxon>
        <taxon>Ecdysozoa</taxon>
        <taxon>Nematoda</taxon>
        <taxon>Chromadorea</taxon>
        <taxon>Rhabditida</taxon>
        <taxon>Rhabditina</taxon>
        <taxon>Rhabditomorpha</taxon>
        <taxon>Strongyloidea</taxon>
        <taxon>Metastrongylidae</taxon>
        <taxon>Parelaphostrongylus</taxon>
    </lineage>
</organism>
<evidence type="ECO:0000256" key="3">
    <source>
        <dbReference type="ARBA" id="ARBA00023125"/>
    </source>
</evidence>
<evidence type="ECO:0000313" key="9">
    <source>
        <dbReference type="EMBL" id="KAJ1369848.1"/>
    </source>
</evidence>
<dbReference type="PANTHER" id="PTHR11850">
    <property type="entry name" value="HOMEOBOX PROTEIN TRANSCRIPTION FACTORS"/>
    <property type="match status" value="1"/>
</dbReference>
<evidence type="ECO:0000256" key="6">
    <source>
        <dbReference type="PROSITE-ProRule" id="PRU00108"/>
    </source>
</evidence>
<dbReference type="CDD" id="cd00086">
    <property type="entry name" value="homeodomain"/>
    <property type="match status" value="1"/>
</dbReference>
<dbReference type="GO" id="GO:0000987">
    <property type="term" value="F:cis-regulatory region sequence-specific DNA binding"/>
    <property type="evidence" value="ECO:0007669"/>
    <property type="project" value="UniProtKB-ARBA"/>
</dbReference>
<dbReference type="InterPro" id="IPR005542">
    <property type="entry name" value="PBX_PBC_dom"/>
</dbReference>
<reference evidence="9" key="1">
    <citation type="submission" date="2021-06" db="EMBL/GenBank/DDBJ databases">
        <title>Parelaphostrongylus tenuis whole genome reference sequence.</title>
        <authorList>
            <person name="Garwood T.J."/>
            <person name="Larsen P.A."/>
            <person name="Fountain-Jones N.M."/>
            <person name="Garbe J.R."/>
            <person name="Macchietto M.G."/>
            <person name="Kania S.A."/>
            <person name="Gerhold R.W."/>
            <person name="Richards J.E."/>
            <person name="Wolf T.M."/>
        </authorList>
    </citation>
    <scope>NUCLEOTIDE SEQUENCE</scope>
    <source>
        <strain evidence="9">MNPRO001-30</strain>
        <tissue evidence="9">Meninges</tissue>
    </source>
</reference>